<organism evidence="7 8">
    <name type="scientific">Paenibacillus ehimensis</name>
    <dbReference type="NCBI Taxonomy" id="79264"/>
    <lineage>
        <taxon>Bacteria</taxon>
        <taxon>Bacillati</taxon>
        <taxon>Bacillota</taxon>
        <taxon>Bacilli</taxon>
        <taxon>Bacillales</taxon>
        <taxon>Paenibacillaceae</taxon>
        <taxon>Paenibacillus</taxon>
    </lineage>
</organism>
<dbReference type="Gene3D" id="3.40.1620.20">
    <property type="match status" value="1"/>
</dbReference>
<dbReference type="PANTHER" id="PTHR43085">
    <property type="entry name" value="HEXOKINASE FAMILY MEMBER"/>
    <property type="match status" value="1"/>
</dbReference>
<keyword evidence="4 7" id="KW-0418">Kinase</keyword>
<name>A0ABT8V7D7_9BACL</name>
<evidence type="ECO:0000256" key="5">
    <source>
        <dbReference type="ARBA" id="ARBA00022840"/>
    </source>
</evidence>
<reference evidence="7" key="1">
    <citation type="submission" date="2023-07" db="EMBL/GenBank/DDBJ databases">
        <authorList>
            <person name="Aktuganov G."/>
            <person name="Boyko T."/>
            <person name="Delegan Y."/>
            <person name="Galimzianova N."/>
            <person name="Gilvanova E."/>
            <person name="Korobov V."/>
            <person name="Kuzmina L."/>
            <person name="Melentiev A."/>
            <person name="Milman P."/>
            <person name="Ryabova A."/>
            <person name="Stupak E."/>
            <person name="Yasakov T."/>
            <person name="Zharikova N."/>
            <person name="Zhurenko E."/>
        </authorList>
    </citation>
    <scope>NUCLEOTIDE SEQUENCE</scope>
    <source>
        <strain evidence="7">IB-739</strain>
    </source>
</reference>
<dbReference type="Gene3D" id="3.40.1190.30">
    <property type="match status" value="1"/>
</dbReference>
<dbReference type="CDD" id="cd01166">
    <property type="entry name" value="KdgK"/>
    <property type="match status" value="1"/>
</dbReference>
<comment type="similarity">
    <text evidence="1">Belongs to the carbohydrate kinase PfkB family.</text>
</comment>
<evidence type="ECO:0000313" key="7">
    <source>
        <dbReference type="EMBL" id="MDO3675636.1"/>
    </source>
</evidence>
<dbReference type="SUPFAM" id="SSF53613">
    <property type="entry name" value="Ribokinase-like"/>
    <property type="match status" value="1"/>
</dbReference>
<keyword evidence="3" id="KW-0547">Nucleotide-binding</keyword>
<dbReference type="GO" id="GO:0016301">
    <property type="term" value="F:kinase activity"/>
    <property type="evidence" value="ECO:0007669"/>
    <property type="project" value="UniProtKB-KW"/>
</dbReference>
<evidence type="ECO:0000313" key="8">
    <source>
        <dbReference type="Proteomes" id="UP001168883"/>
    </source>
</evidence>
<dbReference type="PRINTS" id="PR00990">
    <property type="entry name" value="RIBOKINASE"/>
</dbReference>
<dbReference type="Pfam" id="PF00294">
    <property type="entry name" value="PfkB"/>
    <property type="match status" value="1"/>
</dbReference>
<evidence type="ECO:0000256" key="2">
    <source>
        <dbReference type="ARBA" id="ARBA00022679"/>
    </source>
</evidence>
<protein>
    <submittedName>
        <fullName evidence="7">Sugar kinase</fullName>
    </submittedName>
</protein>
<dbReference type="InterPro" id="IPR050306">
    <property type="entry name" value="PfkB_Carbo_kinase"/>
</dbReference>
<keyword evidence="2" id="KW-0808">Transferase</keyword>
<gene>
    <name evidence="7" type="ORF">Q3C12_01380</name>
</gene>
<sequence>MAHFGLDERIMLPNRRNDILTVGELLVDMISTDYDADHESFQYQKFFGGSPSNIALNARKLGVRTLVAASVGEDGFGKFLIDRLRNAGIGTDCVQAVDVSTSLVVVNKSQSTPIPIFYRGADYHLGYNAQLEEALFNSNIVHFSCWPISKVPARHTIERVVESAKKHGAIIGFDPNYHPMIWQRGEDGVAYVKSMIAKADIVKPSEDDAERLFGQDTPARQIEKFLKLGAKLVILTLGKDGAIVSNGKETISFGTRATEVVDTTGAGDAFWSGFYAAVVKGYTIRESLSLGFAVSAYKLRFTGAIVDLPELEAIKDMYGLQEEWI</sequence>
<comment type="caution">
    <text evidence="7">The sequence shown here is derived from an EMBL/GenBank/DDBJ whole genome shotgun (WGS) entry which is preliminary data.</text>
</comment>
<dbReference type="InterPro" id="IPR029056">
    <property type="entry name" value="Ribokinase-like"/>
</dbReference>
<accession>A0ABT8V7D7</accession>
<evidence type="ECO:0000256" key="3">
    <source>
        <dbReference type="ARBA" id="ARBA00022741"/>
    </source>
</evidence>
<dbReference type="InterPro" id="IPR011611">
    <property type="entry name" value="PfkB_dom"/>
</dbReference>
<dbReference type="RefSeq" id="WP_302877030.1">
    <property type="nucleotide sequence ID" value="NZ_JAUMKJ010000001.1"/>
</dbReference>
<proteinExistence type="inferred from homology"/>
<keyword evidence="5" id="KW-0067">ATP-binding</keyword>
<keyword evidence="8" id="KW-1185">Reference proteome</keyword>
<evidence type="ECO:0000256" key="1">
    <source>
        <dbReference type="ARBA" id="ARBA00010688"/>
    </source>
</evidence>
<feature type="domain" description="Carbohydrate kinase PfkB" evidence="6">
    <location>
        <begin position="18"/>
        <end position="310"/>
    </location>
</feature>
<dbReference type="InterPro" id="IPR002139">
    <property type="entry name" value="Ribo/fructo_kinase"/>
</dbReference>
<dbReference type="Proteomes" id="UP001168883">
    <property type="component" value="Unassembled WGS sequence"/>
</dbReference>
<evidence type="ECO:0000256" key="4">
    <source>
        <dbReference type="ARBA" id="ARBA00022777"/>
    </source>
</evidence>
<dbReference type="Gene3D" id="6.10.140.490">
    <property type="match status" value="1"/>
</dbReference>
<evidence type="ECO:0000259" key="6">
    <source>
        <dbReference type="Pfam" id="PF00294"/>
    </source>
</evidence>
<dbReference type="EMBL" id="JAUMKJ010000001">
    <property type="protein sequence ID" value="MDO3675636.1"/>
    <property type="molecule type" value="Genomic_DNA"/>
</dbReference>
<dbReference type="PANTHER" id="PTHR43085:SF1">
    <property type="entry name" value="PSEUDOURIDINE KINASE-RELATED"/>
    <property type="match status" value="1"/>
</dbReference>